<evidence type="ECO:0000313" key="1">
    <source>
        <dbReference type="EMBL" id="USJ25088.1"/>
    </source>
</evidence>
<accession>A0A9Q9DAW2</accession>
<protein>
    <submittedName>
        <fullName evidence="1">Uncharacterized protein</fullName>
    </submittedName>
</protein>
<dbReference type="EMBL" id="CP098807">
    <property type="protein sequence ID" value="USJ25088.1"/>
    <property type="molecule type" value="Genomic_DNA"/>
</dbReference>
<dbReference type="Proteomes" id="UP001055460">
    <property type="component" value="Chromosome"/>
</dbReference>
<reference evidence="1" key="1">
    <citation type="submission" date="2022-06" db="EMBL/GenBank/DDBJ databases">
        <title>Physiological and biochemical characterization and genomic elucidation of a strain of the genus Ensifer adhaerens M8 that combines arsenic oxidation and chromium reduction.</title>
        <authorList>
            <person name="Li X."/>
            <person name="Yu c."/>
        </authorList>
    </citation>
    <scope>NUCLEOTIDE SEQUENCE</scope>
    <source>
        <strain evidence="1">M8</strain>
    </source>
</reference>
<organism evidence="1 2">
    <name type="scientific">Ensifer adhaerens</name>
    <name type="common">Sinorhizobium morelense</name>
    <dbReference type="NCBI Taxonomy" id="106592"/>
    <lineage>
        <taxon>Bacteria</taxon>
        <taxon>Pseudomonadati</taxon>
        <taxon>Pseudomonadota</taxon>
        <taxon>Alphaproteobacteria</taxon>
        <taxon>Hyphomicrobiales</taxon>
        <taxon>Rhizobiaceae</taxon>
        <taxon>Sinorhizobium/Ensifer group</taxon>
        <taxon>Ensifer</taxon>
    </lineage>
</organism>
<proteinExistence type="predicted"/>
<evidence type="ECO:0000313" key="2">
    <source>
        <dbReference type="Proteomes" id="UP001055460"/>
    </source>
</evidence>
<gene>
    <name evidence="1" type="ORF">NE863_09030</name>
</gene>
<dbReference type="OrthoDB" id="8420535at2"/>
<dbReference type="RefSeq" id="WP_110818610.1">
    <property type="nucleotide sequence ID" value="NZ_CAXURO020000001.1"/>
</dbReference>
<sequence>MTSENTAAHRKYAVRYPSGLTAEEAIALLAQTCADIAPHLTLRDKGDGATIEGEPWHVLSVCLALPLFEMNEVG</sequence>
<dbReference type="AlphaFoldDB" id="A0A9Q9DAW2"/>
<name>A0A9Q9DAW2_ENSAD</name>